<comment type="caution">
    <text evidence="2">The sequence shown here is derived from an EMBL/GenBank/DDBJ whole genome shotgun (WGS) entry which is preliminary data.</text>
</comment>
<dbReference type="PATRIC" id="fig|999422.3.peg.1761"/>
<dbReference type="PROSITE" id="PS51257">
    <property type="entry name" value="PROKAR_LIPOPROTEIN"/>
    <property type="match status" value="1"/>
</dbReference>
<keyword evidence="1" id="KW-0732">Signal</keyword>
<feature type="chain" id="PRO_5003551595" description="Lipocalin-like domain-containing protein" evidence="1">
    <location>
        <begin position="26"/>
        <end position="246"/>
    </location>
</feature>
<evidence type="ECO:0008006" key="4">
    <source>
        <dbReference type="Google" id="ProtNLM"/>
    </source>
</evidence>
<name>H1HND0_9BACT</name>
<sequence length="246" mass="27268">MKKNVCNFLAVLCLLMGVVTMVSCSKDDDAPSGKQEPVVQMNLDEKAKTATIAVNKLDANTHVQLVYATVRGQVLAEGFADDKGTALFKVEQLVGYEQILKVVVQENERGKTVKELKIPAATQQLTEQQLQSLLTKQAWNSVAKKSRVLIKNSDKTPYDRLAGEAQKTFKFETGGKFIFTVSSPMKHFDDKGTWTISNKVLTISTRIPIGPLEMKNVRVNKLTDSELSLLVELSDGLFLMGFEPEK</sequence>
<dbReference type="AlphaFoldDB" id="H1HND0"/>
<gene>
    <name evidence="2" type="ORF">HMPREF9944_01674</name>
</gene>
<reference evidence="2 3" key="1">
    <citation type="submission" date="2011-12" db="EMBL/GenBank/DDBJ databases">
        <title>The Genome Sequence of Prevotella maculosa OT 289.</title>
        <authorList>
            <consortium name="The Broad Institute Genome Sequencing Platform"/>
            <person name="Earl A."/>
            <person name="Ward D."/>
            <person name="Feldgarden M."/>
            <person name="Gevers D."/>
            <person name="Izard J."/>
            <person name="Blanton J.M."/>
            <person name="Mathney J."/>
            <person name="Tanner A.C."/>
            <person name="Dewhirst F.E."/>
            <person name="Young S.K."/>
            <person name="Zeng Q."/>
            <person name="Gargeya S."/>
            <person name="Fitzgerald M."/>
            <person name="Haas B."/>
            <person name="Abouelleil A."/>
            <person name="Alvarado L."/>
            <person name="Arachchi H.M."/>
            <person name="Berlin A."/>
            <person name="Chapman S.B."/>
            <person name="Gearin G."/>
            <person name="Goldberg J."/>
            <person name="Griggs A."/>
            <person name="Gujja S."/>
            <person name="Hansen M."/>
            <person name="Heiman D."/>
            <person name="Howarth C."/>
            <person name="Larimer J."/>
            <person name="Lui A."/>
            <person name="MacDonald P.J.P."/>
            <person name="McCowen C."/>
            <person name="Montmayeur A."/>
            <person name="Murphy C."/>
            <person name="Neiman D."/>
            <person name="Pearson M."/>
            <person name="Priest M."/>
            <person name="Roberts A."/>
            <person name="Saif S."/>
            <person name="Shea T."/>
            <person name="Sisk P."/>
            <person name="Stolte C."/>
            <person name="Sykes S."/>
            <person name="Wortman J."/>
            <person name="Nusbaum C."/>
            <person name="Birren B."/>
        </authorList>
    </citation>
    <scope>NUCLEOTIDE SEQUENCE [LARGE SCALE GENOMIC DNA]</scope>
    <source>
        <strain evidence="2 3">OT 289</strain>
    </source>
</reference>
<dbReference type="Proteomes" id="UP000003167">
    <property type="component" value="Unassembled WGS sequence"/>
</dbReference>
<organism evidence="2 3">
    <name type="scientific">Segatella maculosa OT 289</name>
    <dbReference type="NCBI Taxonomy" id="999422"/>
    <lineage>
        <taxon>Bacteria</taxon>
        <taxon>Pseudomonadati</taxon>
        <taxon>Bacteroidota</taxon>
        <taxon>Bacteroidia</taxon>
        <taxon>Bacteroidales</taxon>
        <taxon>Prevotellaceae</taxon>
        <taxon>Segatella</taxon>
    </lineage>
</organism>
<accession>H1HND0</accession>
<proteinExistence type="predicted"/>
<dbReference type="EMBL" id="AGEK01000029">
    <property type="protein sequence ID" value="EHO69409.1"/>
    <property type="molecule type" value="Genomic_DNA"/>
</dbReference>
<evidence type="ECO:0000256" key="1">
    <source>
        <dbReference type="SAM" id="SignalP"/>
    </source>
</evidence>
<feature type="signal peptide" evidence="1">
    <location>
        <begin position="1"/>
        <end position="25"/>
    </location>
</feature>
<keyword evidence="3" id="KW-1185">Reference proteome</keyword>
<dbReference type="RefSeq" id="WP_008565648.1">
    <property type="nucleotide sequence ID" value="NZ_JH594504.1"/>
</dbReference>
<dbReference type="HOGENOM" id="CLU_097147_0_0_10"/>
<dbReference type="STRING" id="999422.HMPREF9944_01674"/>
<evidence type="ECO:0000313" key="2">
    <source>
        <dbReference type="EMBL" id="EHO69409.1"/>
    </source>
</evidence>
<evidence type="ECO:0000313" key="3">
    <source>
        <dbReference type="Proteomes" id="UP000003167"/>
    </source>
</evidence>
<protein>
    <recommendedName>
        <fullName evidence="4">Lipocalin-like domain-containing protein</fullName>
    </recommendedName>
</protein>